<name>A0A6J8DJH9_MYTCO</name>
<keyword evidence="3" id="KW-1185">Reference proteome</keyword>
<organism evidence="2 3">
    <name type="scientific">Mytilus coruscus</name>
    <name type="common">Sea mussel</name>
    <dbReference type="NCBI Taxonomy" id="42192"/>
    <lineage>
        <taxon>Eukaryota</taxon>
        <taxon>Metazoa</taxon>
        <taxon>Spiralia</taxon>
        <taxon>Lophotrochozoa</taxon>
        <taxon>Mollusca</taxon>
        <taxon>Bivalvia</taxon>
        <taxon>Autobranchia</taxon>
        <taxon>Pteriomorphia</taxon>
        <taxon>Mytilida</taxon>
        <taxon>Mytiloidea</taxon>
        <taxon>Mytilidae</taxon>
        <taxon>Mytilinae</taxon>
        <taxon>Mytilus</taxon>
    </lineage>
</organism>
<dbReference type="AlphaFoldDB" id="A0A6J8DJH9"/>
<accession>A0A6J8DJH9</accession>
<evidence type="ECO:0000313" key="2">
    <source>
        <dbReference type="EMBL" id="CAC5408236.1"/>
    </source>
</evidence>
<feature type="compositionally biased region" description="Polar residues" evidence="1">
    <location>
        <begin position="155"/>
        <end position="180"/>
    </location>
</feature>
<feature type="compositionally biased region" description="Polar residues" evidence="1">
    <location>
        <begin position="195"/>
        <end position="209"/>
    </location>
</feature>
<feature type="region of interest" description="Disordered" evidence="1">
    <location>
        <begin position="1"/>
        <end position="25"/>
    </location>
</feature>
<evidence type="ECO:0000256" key="1">
    <source>
        <dbReference type="SAM" id="MobiDB-lite"/>
    </source>
</evidence>
<dbReference type="Proteomes" id="UP000507470">
    <property type="component" value="Unassembled WGS sequence"/>
</dbReference>
<evidence type="ECO:0000313" key="3">
    <source>
        <dbReference type="Proteomes" id="UP000507470"/>
    </source>
</evidence>
<reference evidence="2 3" key="1">
    <citation type="submission" date="2020-06" db="EMBL/GenBank/DDBJ databases">
        <authorList>
            <person name="Li R."/>
            <person name="Bekaert M."/>
        </authorList>
    </citation>
    <scope>NUCLEOTIDE SEQUENCE [LARGE SCALE GENOMIC DNA]</scope>
    <source>
        <strain evidence="3">wild</strain>
    </source>
</reference>
<protein>
    <submittedName>
        <fullName evidence="2">Uncharacterized protein</fullName>
    </submittedName>
</protein>
<dbReference type="EMBL" id="CACVKT020007518">
    <property type="protein sequence ID" value="CAC5408236.1"/>
    <property type="molecule type" value="Genomic_DNA"/>
</dbReference>
<feature type="compositionally biased region" description="Basic and acidic residues" evidence="1">
    <location>
        <begin position="210"/>
        <end position="220"/>
    </location>
</feature>
<feature type="compositionally biased region" description="Basic and acidic residues" evidence="1">
    <location>
        <begin position="141"/>
        <end position="153"/>
    </location>
</feature>
<gene>
    <name evidence="2" type="ORF">MCOR_41648</name>
</gene>
<feature type="region of interest" description="Disordered" evidence="1">
    <location>
        <begin position="108"/>
        <end position="232"/>
    </location>
</feature>
<dbReference type="OrthoDB" id="6158624at2759"/>
<feature type="compositionally biased region" description="Basic and acidic residues" evidence="1">
    <location>
        <begin position="1"/>
        <end position="16"/>
    </location>
</feature>
<sequence length="232" mass="25963">MELLEHLRKGKDESPENKGSTNNLMHYNSKYVGESRPSAYDSVALEGDAPVISSGKKEQNVEDVRKHNEEYMKKQTHEGKIENKSPTSHQPVIYAAFNEATKSKYRQNIEIQDASNQEEDDTYAGTQEGIYDQSGNRRHKVNENAEQFDKIGDIKNQNSTDDTESSIQSSKRGSYVNQAFNKGEKRQVATVPPISRSSGGSQGDEQISESNDKLSKKGYENVKGTDNTHTPD</sequence>
<proteinExistence type="predicted"/>